<evidence type="ECO:0000313" key="2">
    <source>
        <dbReference type="Proteomes" id="UP000663207"/>
    </source>
</evidence>
<protein>
    <submittedName>
        <fullName evidence="1">Uncharacterized protein</fullName>
    </submittedName>
</protein>
<sequence>MEDTDDLETWIIELGDEIIHKAHSAGALSLSPAESAIYDFWAVDYAVRNAGNMDILEDLRPAAAVNLAQYLRGIGYLELASYMDGLSSAGDQCDSYYLRFKRLCEALQGALSRA</sequence>
<dbReference type="RefSeq" id="WP_207379861.1">
    <property type="nucleotide sequence ID" value="NZ_CP071502.1"/>
</dbReference>
<accession>A0ABX7QY87</accession>
<organism evidence="1 2">
    <name type="scientific">Shewanella sedimentimangrovi</name>
    <dbReference type="NCBI Taxonomy" id="2814293"/>
    <lineage>
        <taxon>Bacteria</taxon>
        <taxon>Pseudomonadati</taxon>
        <taxon>Pseudomonadota</taxon>
        <taxon>Gammaproteobacteria</taxon>
        <taxon>Alteromonadales</taxon>
        <taxon>Shewanellaceae</taxon>
        <taxon>Shewanella</taxon>
    </lineage>
</organism>
<reference evidence="1 2" key="1">
    <citation type="submission" date="2021-03" db="EMBL/GenBank/DDBJ databases">
        <title>Novel species identification of genus Shewanella.</title>
        <authorList>
            <person name="Liu G."/>
            <person name="Zhang Q."/>
        </authorList>
    </citation>
    <scope>NUCLEOTIDE SEQUENCE [LARGE SCALE GENOMIC DNA]</scope>
    <source>
        <strain evidence="1 2">FJAT-52962</strain>
    </source>
</reference>
<dbReference type="EMBL" id="CP071502">
    <property type="protein sequence ID" value="QSX36494.1"/>
    <property type="molecule type" value="Genomic_DNA"/>
</dbReference>
<name>A0ABX7QY87_9GAMM</name>
<keyword evidence="2" id="KW-1185">Reference proteome</keyword>
<gene>
    <name evidence="1" type="ORF">JYB85_14555</name>
</gene>
<proteinExistence type="predicted"/>
<evidence type="ECO:0000313" key="1">
    <source>
        <dbReference type="EMBL" id="QSX36494.1"/>
    </source>
</evidence>
<dbReference type="Proteomes" id="UP000663207">
    <property type="component" value="Chromosome"/>
</dbReference>